<organism evidence="2 3">
    <name type="scientific">Aplosporella prunicola CBS 121167</name>
    <dbReference type="NCBI Taxonomy" id="1176127"/>
    <lineage>
        <taxon>Eukaryota</taxon>
        <taxon>Fungi</taxon>
        <taxon>Dikarya</taxon>
        <taxon>Ascomycota</taxon>
        <taxon>Pezizomycotina</taxon>
        <taxon>Dothideomycetes</taxon>
        <taxon>Dothideomycetes incertae sedis</taxon>
        <taxon>Botryosphaeriales</taxon>
        <taxon>Aplosporellaceae</taxon>
        <taxon>Aplosporella</taxon>
    </lineage>
</organism>
<evidence type="ECO:0000313" key="2">
    <source>
        <dbReference type="EMBL" id="KAF2138940.1"/>
    </source>
</evidence>
<proteinExistence type="predicted"/>
<dbReference type="EMBL" id="ML995494">
    <property type="protein sequence ID" value="KAF2138940.1"/>
    <property type="molecule type" value="Genomic_DNA"/>
</dbReference>
<sequence>MPRSCVFRTKQAKQSRAKNSSSGGSAPLVGRPDEKTPRARPAPPPPACLPLPVPAVFRFTFPRSLPFPFLHPDTRCPPSLRRSWFVALPWVRGLAQSACVRASTRPSAPPLPPPSPLLPARPRQAPTAVAKAETWALRQARLALLFFAPVPFAFCFRFRNSALSASLGPVETVFRLRSTVFVHHPTVPDYLRVPATTPLLESGRQPCPIWNA</sequence>
<protein>
    <submittedName>
        <fullName evidence="2">Uncharacterized protein</fullName>
    </submittedName>
</protein>
<dbReference type="GeneID" id="54304645"/>
<evidence type="ECO:0000256" key="1">
    <source>
        <dbReference type="SAM" id="MobiDB-lite"/>
    </source>
</evidence>
<feature type="region of interest" description="Disordered" evidence="1">
    <location>
        <begin position="1"/>
        <end position="46"/>
    </location>
</feature>
<evidence type="ECO:0000313" key="3">
    <source>
        <dbReference type="Proteomes" id="UP000799438"/>
    </source>
</evidence>
<dbReference type="RefSeq" id="XP_033394653.1">
    <property type="nucleotide sequence ID" value="XM_033547138.1"/>
</dbReference>
<dbReference type="AlphaFoldDB" id="A0A6A6B4F6"/>
<reference evidence="2" key="1">
    <citation type="journal article" date="2020" name="Stud. Mycol.">
        <title>101 Dothideomycetes genomes: a test case for predicting lifestyles and emergence of pathogens.</title>
        <authorList>
            <person name="Haridas S."/>
            <person name="Albert R."/>
            <person name="Binder M."/>
            <person name="Bloem J."/>
            <person name="Labutti K."/>
            <person name="Salamov A."/>
            <person name="Andreopoulos B."/>
            <person name="Baker S."/>
            <person name="Barry K."/>
            <person name="Bills G."/>
            <person name="Bluhm B."/>
            <person name="Cannon C."/>
            <person name="Castanera R."/>
            <person name="Culley D."/>
            <person name="Daum C."/>
            <person name="Ezra D."/>
            <person name="Gonzalez J."/>
            <person name="Henrissat B."/>
            <person name="Kuo A."/>
            <person name="Liang C."/>
            <person name="Lipzen A."/>
            <person name="Lutzoni F."/>
            <person name="Magnuson J."/>
            <person name="Mondo S."/>
            <person name="Nolan M."/>
            <person name="Ohm R."/>
            <person name="Pangilinan J."/>
            <person name="Park H.-J."/>
            <person name="Ramirez L."/>
            <person name="Alfaro M."/>
            <person name="Sun H."/>
            <person name="Tritt A."/>
            <person name="Yoshinaga Y."/>
            <person name="Zwiers L.-H."/>
            <person name="Turgeon B."/>
            <person name="Goodwin S."/>
            <person name="Spatafora J."/>
            <person name="Crous P."/>
            <person name="Grigoriev I."/>
        </authorList>
    </citation>
    <scope>NUCLEOTIDE SEQUENCE</scope>
    <source>
        <strain evidence="2">CBS 121167</strain>
    </source>
</reference>
<keyword evidence="3" id="KW-1185">Reference proteome</keyword>
<name>A0A6A6B4F6_9PEZI</name>
<gene>
    <name evidence="2" type="ORF">K452DRAFT_78312</name>
</gene>
<accession>A0A6A6B4F6</accession>
<dbReference type="Proteomes" id="UP000799438">
    <property type="component" value="Unassembled WGS sequence"/>
</dbReference>